<gene>
    <name evidence="4" type="ORF">SCP_0304860</name>
</gene>
<evidence type="ECO:0000313" key="5">
    <source>
        <dbReference type="Proteomes" id="UP000287166"/>
    </source>
</evidence>
<dbReference type="SUPFAM" id="SSF53474">
    <property type="entry name" value="alpha/beta-Hydrolases"/>
    <property type="match status" value="1"/>
</dbReference>
<dbReference type="InParanoid" id="A0A401GF09"/>
<dbReference type="InterPro" id="IPR050593">
    <property type="entry name" value="LovG"/>
</dbReference>
<feature type="region of interest" description="Disordered" evidence="2">
    <location>
        <begin position="235"/>
        <end position="264"/>
    </location>
</feature>
<keyword evidence="5" id="KW-1185">Reference proteome</keyword>
<dbReference type="GO" id="GO:0005737">
    <property type="term" value="C:cytoplasm"/>
    <property type="evidence" value="ECO:0007669"/>
    <property type="project" value="TreeGrafter"/>
</dbReference>
<dbReference type="AlphaFoldDB" id="A0A401GF09"/>
<protein>
    <recommendedName>
        <fullName evidence="3">Serine hydrolase domain-containing protein</fullName>
    </recommendedName>
</protein>
<dbReference type="EMBL" id="BFAD01000003">
    <property type="protein sequence ID" value="GBE80767.1"/>
    <property type="molecule type" value="Genomic_DNA"/>
</dbReference>
<feature type="domain" description="Serine hydrolase" evidence="3">
    <location>
        <begin position="5"/>
        <end position="223"/>
    </location>
</feature>
<dbReference type="Gene3D" id="3.40.50.1820">
    <property type="entry name" value="alpha/beta hydrolase"/>
    <property type="match status" value="1"/>
</dbReference>
<evidence type="ECO:0000313" key="4">
    <source>
        <dbReference type="EMBL" id="GBE80767.1"/>
    </source>
</evidence>
<dbReference type="RefSeq" id="XP_027611680.1">
    <property type="nucleotide sequence ID" value="XM_027755879.1"/>
</dbReference>
<reference evidence="4 5" key="1">
    <citation type="journal article" date="2018" name="Sci. Rep.">
        <title>Genome sequence of the cauliflower mushroom Sparassis crispa (Hanabiratake) and its association with beneficial usage.</title>
        <authorList>
            <person name="Kiyama R."/>
            <person name="Furutani Y."/>
            <person name="Kawaguchi K."/>
            <person name="Nakanishi T."/>
        </authorList>
    </citation>
    <scope>NUCLEOTIDE SEQUENCE [LARGE SCALE GENOMIC DNA]</scope>
</reference>
<keyword evidence="1" id="KW-0378">Hydrolase</keyword>
<comment type="caution">
    <text evidence="4">The sequence shown here is derived from an EMBL/GenBank/DDBJ whole genome shotgun (WGS) entry which is preliminary data.</text>
</comment>
<dbReference type="Pfam" id="PF03959">
    <property type="entry name" value="FSH1"/>
    <property type="match status" value="1"/>
</dbReference>
<dbReference type="InterPro" id="IPR029058">
    <property type="entry name" value="AB_hydrolase_fold"/>
</dbReference>
<accession>A0A401GF09</accession>
<sequence length="264" mass="28595">MTTNAPRRVLMLHGYAQSATIFGKRMGAVRKTCGKDIDFVFIDGPLVLSPVDIAKAFSTSVEESGASEASTQDPALAPRGWWRAEPGSRQTFGLEDSLTLLRDVLQKDHYDGVFGFSQGAAMAALLAALLERPDVYPPFLVNGQAPHPPFQYCVSVAGFRPTGPLCDSIFQSSYATPTLHILGKTDIVVTEERSKHLLELSTNKRVEYHDGGHFVPSKANWRNFLRSYLRGPLGDVPSPSPMSQPASGVATPLSEGLPATHEVS</sequence>
<name>A0A401GF09_9APHY</name>
<evidence type="ECO:0000259" key="3">
    <source>
        <dbReference type="Pfam" id="PF03959"/>
    </source>
</evidence>
<dbReference type="STRING" id="139825.A0A401GF09"/>
<dbReference type="Proteomes" id="UP000287166">
    <property type="component" value="Unassembled WGS sequence"/>
</dbReference>
<dbReference type="InterPro" id="IPR005645">
    <property type="entry name" value="FSH-like_dom"/>
</dbReference>
<dbReference type="PANTHER" id="PTHR48070">
    <property type="entry name" value="ESTERASE OVCA2"/>
    <property type="match status" value="1"/>
</dbReference>
<dbReference type="GeneID" id="38777684"/>
<dbReference type="OrthoDB" id="2094269at2759"/>
<dbReference type="GO" id="GO:0016787">
    <property type="term" value="F:hydrolase activity"/>
    <property type="evidence" value="ECO:0007669"/>
    <property type="project" value="UniProtKB-KW"/>
</dbReference>
<organism evidence="4 5">
    <name type="scientific">Sparassis crispa</name>
    <dbReference type="NCBI Taxonomy" id="139825"/>
    <lineage>
        <taxon>Eukaryota</taxon>
        <taxon>Fungi</taxon>
        <taxon>Dikarya</taxon>
        <taxon>Basidiomycota</taxon>
        <taxon>Agaricomycotina</taxon>
        <taxon>Agaricomycetes</taxon>
        <taxon>Polyporales</taxon>
        <taxon>Sparassidaceae</taxon>
        <taxon>Sparassis</taxon>
    </lineage>
</organism>
<proteinExistence type="predicted"/>
<dbReference type="GO" id="GO:0005634">
    <property type="term" value="C:nucleus"/>
    <property type="evidence" value="ECO:0007669"/>
    <property type="project" value="TreeGrafter"/>
</dbReference>
<evidence type="ECO:0000256" key="2">
    <source>
        <dbReference type="SAM" id="MobiDB-lite"/>
    </source>
</evidence>
<dbReference type="PANTHER" id="PTHR48070:SF6">
    <property type="entry name" value="ESTERASE OVCA2"/>
    <property type="match status" value="1"/>
</dbReference>
<evidence type="ECO:0000256" key="1">
    <source>
        <dbReference type="ARBA" id="ARBA00022801"/>
    </source>
</evidence>